<gene>
    <name evidence="1" type="ORF">THITE_2085261</name>
</gene>
<dbReference type="SUPFAM" id="SSF54909">
    <property type="entry name" value="Dimeric alpha+beta barrel"/>
    <property type="match status" value="1"/>
</dbReference>
<dbReference type="RefSeq" id="XP_003650083.1">
    <property type="nucleotide sequence ID" value="XM_003650035.1"/>
</dbReference>
<keyword evidence="2" id="KW-1185">Reference proteome</keyword>
<dbReference type="eggNOG" id="ENOG502SKYH">
    <property type="taxonomic scope" value="Eukaryota"/>
</dbReference>
<evidence type="ECO:0000313" key="1">
    <source>
        <dbReference type="EMBL" id="AEO63747.1"/>
    </source>
</evidence>
<dbReference type="GeneID" id="11515583"/>
<dbReference type="Proteomes" id="UP000008181">
    <property type="component" value="Chromosome 1"/>
</dbReference>
<dbReference type="OrthoDB" id="3202396at2759"/>
<dbReference type="KEGG" id="ttt:THITE_2085261"/>
<protein>
    <submittedName>
        <fullName evidence="1">Uncharacterized protein</fullName>
    </submittedName>
</protein>
<accession>G2QUV2</accession>
<dbReference type="AlphaFoldDB" id="G2QUV2"/>
<proteinExistence type="predicted"/>
<dbReference type="InterPro" id="IPR025444">
    <property type="entry name" value="Monooxy_af470"/>
</dbReference>
<evidence type="ECO:0000313" key="2">
    <source>
        <dbReference type="Proteomes" id="UP000008181"/>
    </source>
</evidence>
<dbReference type="Pfam" id="PF13826">
    <property type="entry name" value="Monooxy_af470-like"/>
    <property type="match status" value="1"/>
</dbReference>
<sequence>MAPTSFKAVFPPAPTKRSAARLSGYTALIKNSLTLSTLLVLGGLAQTVVSFILPPRYALLPVVFLLLRAAVLTALDTASATKYASKLGVIAGRTSAQLPRDSYDPLRSETASPFGSMPAEKGIVVFNLGARINHPLGLLAPGAKEFADQFAACNSDLLKRAKELGCLGGTTWHGAQTASNNTIMSVYYFRDLDGLNRFAHDPVHRQAWDWFTNVITKKWGYSHIGIFHEAFCAPAGAYETIYINMPPVLMAAGHASIKNEATGEDEWVPTMVEATGSVWRSQFSRMGKAVGREAKA</sequence>
<dbReference type="InterPro" id="IPR011008">
    <property type="entry name" value="Dimeric_a/b-barrel"/>
</dbReference>
<reference evidence="1 2" key="1">
    <citation type="journal article" date="2011" name="Nat. Biotechnol.">
        <title>Comparative genomic analysis of the thermophilic biomass-degrading fungi Myceliophthora thermophila and Thielavia terrestris.</title>
        <authorList>
            <person name="Berka R.M."/>
            <person name="Grigoriev I.V."/>
            <person name="Otillar R."/>
            <person name="Salamov A."/>
            <person name="Grimwood J."/>
            <person name="Reid I."/>
            <person name="Ishmael N."/>
            <person name="John T."/>
            <person name="Darmond C."/>
            <person name="Moisan M.-C."/>
            <person name="Henrissat B."/>
            <person name="Coutinho P.M."/>
            <person name="Lombard V."/>
            <person name="Natvig D.O."/>
            <person name="Lindquist E."/>
            <person name="Schmutz J."/>
            <person name="Lucas S."/>
            <person name="Harris P."/>
            <person name="Powlowski J."/>
            <person name="Bellemare A."/>
            <person name="Taylor D."/>
            <person name="Butler G."/>
            <person name="de Vries R.P."/>
            <person name="Allijn I.E."/>
            <person name="van den Brink J."/>
            <person name="Ushinsky S."/>
            <person name="Storms R."/>
            <person name="Powell A.J."/>
            <person name="Paulsen I.T."/>
            <person name="Elbourne L.D.H."/>
            <person name="Baker S.E."/>
            <person name="Magnuson J."/>
            <person name="LaBoissiere S."/>
            <person name="Clutterbuck A.J."/>
            <person name="Martinez D."/>
            <person name="Wogulis M."/>
            <person name="de Leon A.L."/>
            <person name="Rey M.W."/>
            <person name="Tsang A."/>
        </authorList>
    </citation>
    <scope>NUCLEOTIDE SEQUENCE [LARGE SCALE GENOMIC DNA]</scope>
    <source>
        <strain evidence="2">ATCC 38088 / NRRL 8126</strain>
    </source>
</reference>
<name>G2QUV2_THETT</name>
<dbReference type="HOGENOM" id="CLU_053354_1_0_1"/>
<dbReference type="EMBL" id="CP003009">
    <property type="protein sequence ID" value="AEO63747.1"/>
    <property type="molecule type" value="Genomic_DNA"/>
</dbReference>
<organism evidence="1 2">
    <name type="scientific">Thermothielavioides terrestris (strain ATCC 38088 / NRRL 8126)</name>
    <name type="common">Thielavia terrestris</name>
    <dbReference type="NCBI Taxonomy" id="578455"/>
    <lineage>
        <taxon>Eukaryota</taxon>
        <taxon>Fungi</taxon>
        <taxon>Dikarya</taxon>
        <taxon>Ascomycota</taxon>
        <taxon>Pezizomycotina</taxon>
        <taxon>Sordariomycetes</taxon>
        <taxon>Sordariomycetidae</taxon>
        <taxon>Sordariales</taxon>
        <taxon>Chaetomiaceae</taxon>
        <taxon>Thermothielavioides</taxon>
        <taxon>Thermothielavioides terrestris</taxon>
    </lineage>
</organism>